<name>A0A2H1W0N6_SPOFR</name>
<evidence type="ECO:0000256" key="6">
    <source>
        <dbReference type="ARBA" id="ARBA00023212"/>
    </source>
</evidence>
<dbReference type="Gene3D" id="1.20.58.80">
    <property type="entry name" value="Phosphotransferase system, lactose/cellobiose-type IIA subunit"/>
    <property type="match status" value="1"/>
</dbReference>
<dbReference type="Pfam" id="PF21126">
    <property type="entry name" value="KATNA1_MIT"/>
    <property type="match status" value="1"/>
</dbReference>
<accession>A0A2H1W0N6</accession>
<evidence type="ECO:0000259" key="8">
    <source>
        <dbReference type="Pfam" id="PF21126"/>
    </source>
</evidence>
<evidence type="ECO:0000256" key="3">
    <source>
        <dbReference type="ARBA" id="ARBA00022701"/>
    </source>
</evidence>
<dbReference type="FunFam" id="1.20.58.80:FF:000003">
    <property type="entry name" value="Katanin p60 ATPase-containing subunit A1"/>
    <property type="match status" value="1"/>
</dbReference>
<dbReference type="AlphaFoldDB" id="A0A2H1W0N6"/>
<evidence type="ECO:0000256" key="4">
    <source>
        <dbReference type="ARBA" id="ARBA00022741"/>
    </source>
</evidence>
<dbReference type="GO" id="GO:0005874">
    <property type="term" value="C:microtubule"/>
    <property type="evidence" value="ECO:0007669"/>
    <property type="project" value="UniProtKB-KW"/>
</dbReference>
<evidence type="ECO:0000256" key="1">
    <source>
        <dbReference type="ARBA" id="ARBA00004245"/>
    </source>
</evidence>
<reference evidence="9" key="1">
    <citation type="submission" date="2016-07" db="EMBL/GenBank/DDBJ databases">
        <authorList>
            <person name="Bretaudeau A."/>
        </authorList>
    </citation>
    <scope>NUCLEOTIDE SEQUENCE</scope>
    <source>
        <strain evidence="9">Rice</strain>
        <tissue evidence="9">Whole body</tissue>
    </source>
</reference>
<dbReference type="GO" id="GO:0016853">
    <property type="term" value="F:isomerase activity"/>
    <property type="evidence" value="ECO:0007669"/>
    <property type="project" value="UniProtKB-KW"/>
</dbReference>
<dbReference type="GO" id="GO:0000226">
    <property type="term" value="P:microtubule cytoskeleton organization"/>
    <property type="evidence" value="ECO:0007669"/>
    <property type="project" value="UniProtKB-ARBA"/>
</dbReference>
<dbReference type="InterPro" id="IPR048611">
    <property type="entry name" value="KATNA1_MIT"/>
</dbReference>
<keyword evidence="3" id="KW-0493">Microtubule</keyword>
<keyword evidence="2" id="KW-0963">Cytoplasm</keyword>
<feature type="domain" description="Katanin p60 ATPase-containing subunit A1 MIT" evidence="8">
    <location>
        <begin position="8"/>
        <end position="56"/>
    </location>
</feature>
<dbReference type="CDD" id="cd21748">
    <property type="entry name" value="Kp60-NTD"/>
    <property type="match status" value="1"/>
</dbReference>
<evidence type="ECO:0000256" key="5">
    <source>
        <dbReference type="ARBA" id="ARBA00022840"/>
    </source>
</evidence>
<proteinExistence type="predicted"/>
<gene>
    <name evidence="9" type="ORF">SFRICE_000757</name>
</gene>
<dbReference type="GO" id="GO:0005524">
    <property type="term" value="F:ATP binding"/>
    <property type="evidence" value="ECO:0007669"/>
    <property type="project" value="UniProtKB-KW"/>
</dbReference>
<evidence type="ECO:0000256" key="7">
    <source>
        <dbReference type="ARBA" id="ARBA00023235"/>
    </source>
</evidence>
<keyword evidence="5" id="KW-0067">ATP-binding</keyword>
<evidence type="ECO:0000256" key="2">
    <source>
        <dbReference type="ARBA" id="ARBA00022490"/>
    </source>
</evidence>
<comment type="subcellular location">
    <subcellularLocation>
        <location evidence="1">Cytoplasm</location>
        <location evidence="1">Cytoskeleton</location>
    </subcellularLocation>
</comment>
<evidence type="ECO:0000313" key="9">
    <source>
        <dbReference type="EMBL" id="SOQ46648.1"/>
    </source>
</evidence>
<organism evidence="9">
    <name type="scientific">Spodoptera frugiperda</name>
    <name type="common">Fall armyworm</name>
    <dbReference type="NCBI Taxonomy" id="7108"/>
    <lineage>
        <taxon>Eukaryota</taxon>
        <taxon>Metazoa</taxon>
        <taxon>Ecdysozoa</taxon>
        <taxon>Arthropoda</taxon>
        <taxon>Hexapoda</taxon>
        <taxon>Insecta</taxon>
        <taxon>Pterygota</taxon>
        <taxon>Neoptera</taxon>
        <taxon>Endopterygota</taxon>
        <taxon>Lepidoptera</taxon>
        <taxon>Glossata</taxon>
        <taxon>Ditrysia</taxon>
        <taxon>Noctuoidea</taxon>
        <taxon>Noctuidae</taxon>
        <taxon>Amphipyrinae</taxon>
        <taxon>Spodoptera</taxon>
    </lineage>
</organism>
<protein>
    <submittedName>
        <fullName evidence="9">SFRICE_000757</fullName>
    </submittedName>
</protein>
<dbReference type="EMBL" id="ODYU01005618">
    <property type="protein sequence ID" value="SOQ46648.1"/>
    <property type="molecule type" value="Genomic_DNA"/>
</dbReference>
<keyword evidence="4" id="KW-0547">Nucleotide-binding</keyword>
<sequence length="133" mass="15012">MAVSVGEICENTKLAREMALMGNYESALVYYEGTVQMIHRLLITIADPTRKSKWQLAAFNAMLYSMDNNNVLYDIVVAGDSCSTVEGYLVQMMCNKFLVAEADKSMSRLQGPTNKVRKNYWKTADSLKAFDNF</sequence>
<keyword evidence="7" id="KW-0413">Isomerase</keyword>
<keyword evidence="6" id="KW-0206">Cytoskeleton</keyword>